<gene>
    <name evidence="3" type="ORF">CPB84DRAFT_255794</name>
</gene>
<reference evidence="3" key="1">
    <citation type="submission" date="2020-11" db="EMBL/GenBank/DDBJ databases">
        <authorList>
            <consortium name="DOE Joint Genome Institute"/>
            <person name="Ahrendt S."/>
            <person name="Riley R."/>
            <person name="Andreopoulos W."/>
            <person name="LaButti K."/>
            <person name="Pangilinan J."/>
            <person name="Ruiz-duenas F.J."/>
            <person name="Barrasa J.M."/>
            <person name="Sanchez-Garcia M."/>
            <person name="Camarero S."/>
            <person name="Miyauchi S."/>
            <person name="Serrano A."/>
            <person name="Linde D."/>
            <person name="Babiker R."/>
            <person name="Drula E."/>
            <person name="Ayuso-Fernandez I."/>
            <person name="Pacheco R."/>
            <person name="Padilla G."/>
            <person name="Ferreira P."/>
            <person name="Barriuso J."/>
            <person name="Kellner H."/>
            <person name="Castanera R."/>
            <person name="Alfaro M."/>
            <person name="Ramirez L."/>
            <person name="Pisabarro A.G."/>
            <person name="Kuo A."/>
            <person name="Tritt A."/>
            <person name="Lipzen A."/>
            <person name="He G."/>
            <person name="Yan M."/>
            <person name="Ng V."/>
            <person name="Cullen D."/>
            <person name="Martin F."/>
            <person name="Rosso M.-N."/>
            <person name="Henrissat B."/>
            <person name="Hibbett D."/>
            <person name="Martinez A.T."/>
            <person name="Grigoriev I.V."/>
        </authorList>
    </citation>
    <scope>NUCLEOTIDE SEQUENCE</scope>
    <source>
        <strain evidence="3">AH 44721</strain>
    </source>
</reference>
<feature type="domain" description="Protein kinase" evidence="2">
    <location>
        <begin position="1"/>
        <end position="201"/>
    </location>
</feature>
<comment type="caution">
    <text evidence="3">The sequence shown here is derived from an EMBL/GenBank/DDBJ whole genome shotgun (WGS) entry which is preliminary data.</text>
</comment>
<accession>A0A9P5NC09</accession>
<proteinExistence type="predicted"/>
<dbReference type="InterPro" id="IPR000719">
    <property type="entry name" value="Prot_kinase_dom"/>
</dbReference>
<dbReference type="GO" id="GO:0004672">
    <property type="term" value="F:protein kinase activity"/>
    <property type="evidence" value="ECO:0007669"/>
    <property type="project" value="InterPro"/>
</dbReference>
<feature type="region of interest" description="Disordered" evidence="1">
    <location>
        <begin position="1"/>
        <end position="25"/>
    </location>
</feature>
<dbReference type="PROSITE" id="PS50011">
    <property type="entry name" value="PROTEIN_KINASE_DOM"/>
    <property type="match status" value="1"/>
</dbReference>
<dbReference type="AlphaFoldDB" id="A0A9P5NC09"/>
<evidence type="ECO:0000259" key="2">
    <source>
        <dbReference type="PROSITE" id="PS50011"/>
    </source>
</evidence>
<name>A0A9P5NC09_GYMJU</name>
<sequence length="201" mass="23001">MRSARHFLHSPSSLGPPSPPATVPGPQPFQLFSHHLFSRPLLLRRKGTNGVQICSVWCLRCWVKLCSASSNCTRQQRSSNRSQNRFSSDSRHRCGVVHTDLRPENVVICIDDIEYIISTAGRFIRHRQYPNRPGSWAYHTPKIAEATKCPDPTSFHRWLPAASFTLLLGWKPYARQWAIGISKSRETTARQNLRLPWTSTR</sequence>
<evidence type="ECO:0000313" key="3">
    <source>
        <dbReference type="EMBL" id="KAF8881148.1"/>
    </source>
</evidence>
<evidence type="ECO:0000313" key="4">
    <source>
        <dbReference type="Proteomes" id="UP000724874"/>
    </source>
</evidence>
<dbReference type="GO" id="GO:0005524">
    <property type="term" value="F:ATP binding"/>
    <property type="evidence" value="ECO:0007669"/>
    <property type="project" value="InterPro"/>
</dbReference>
<dbReference type="Proteomes" id="UP000724874">
    <property type="component" value="Unassembled WGS sequence"/>
</dbReference>
<dbReference type="OrthoDB" id="2649at2759"/>
<evidence type="ECO:0000256" key="1">
    <source>
        <dbReference type="SAM" id="MobiDB-lite"/>
    </source>
</evidence>
<keyword evidence="4" id="KW-1185">Reference proteome</keyword>
<protein>
    <recommendedName>
        <fullName evidence="2">Protein kinase domain-containing protein</fullName>
    </recommendedName>
</protein>
<feature type="compositionally biased region" description="Pro residues" evidence="1">
    <location>
        <begin position="14"/>
        <end position="25"/>
    </location>
</feature>
<organism evidence="3 4">
    <name type="scientific">Gymnopilus junonius</name>
    <name type="common">Spectacular rustgill mushroom</name>
    <name type="synonym">Gymnopilus spectabilis subsp. junonius</name>
    <dbReference type="NCBI Taxonomy" id="109634"/>
    <lineage>
        <taxon>Eukaryota</taxon>
        <taxon>Fungi</taxon>
        <taxon>Dikarya</taxon>
        <taxon>Basidiomycota</taxon>
        <taxon>Agaricomycotina</taxon>
        <taxon>Agaricomycetes</taxon>
        <taxon>Agaricomycetidae</taxon>
        <taxon>Agaricales</taxon>
        <taxon>Agaricineae</taxon>
        <taxon>Hymenogastraceae</taxon>
        <taxon>Gymnopilus</taxon>
    </lineage>
</organism>
<dbReference type="EMBL" id="JADNYJ010000134">
    <property type="protein sequence ID" value="KAF8881148.1"/>
    <property type="molecule type" value="Genomic_DNA"/>
</dbReference>